<evidence type="ECO:0000256" key="2">
    <source>
        <dbReference type="ARBA" id="ARBA00022630"/>
    </source>
</evidence>
<keyword evidence="7" id="KW-1185">Reference proteome</keyword>
<protein>
    <recommendedName>
        <fullName evidence="4">Flavoprotein WrbA</fullName>
    </recommendedName>
</protein>
<dbReference type="InterPro" id="IPR029039">
    <property type="entry name" value="Flavoprotein-like_sf"/>
</dbReference>
<organism evidence="6 7">
    <name type="scientific">Polaromonas eurypsychrophila</name>
    <dbReference type="NCBI Taxonomy" id="1614635"/>
    <lineage>
        <taxon>Bacteria</taxon>
        <taxon>Pseudomonadati</taxon>
        <taxon>Pseudomonadota</taxon>
        <taxon>Betaproteobacteria</taxon>
        <taxon>Burkholderiales</taxon>
        <taxon>Comamonadaceae</taxon>
        <taxon>Polaromonas</taxon>
    </lineage>
</organism>
<dbReference type="GO" id="GO:0010181">
    <property type="term" value="F:FMN binding"/>
    <property type="evidence" value="ECO:0007669"/>
    <property type="project" value="InterPro"/>
</dbReference>
<name>A0A916SF79_9BURK</name>
<dbReference type="PANTHER" id="PTHR30546:SF23">
    <property type="entry name" value="FLAVOPROTEIN-LIKE PROTEIN YCP4-RELATED"/>
    <property type="match status" value="1"/>
</dbReference>
<evidence type="ECO:0000256" key="3">
    <source>
        <dbReference type="ARBA" id="ARBA00022643"/>
    </source>
</evidence>
<dbReference type="InterPro" id="IPR005025">
    <property type="entry name" value="FMN_Rdtase-like_dom"/>
</dbReference>
<dbReference type="PROSITE" id="PS50902">
    <property type="entry name" value="FLAVODOXIN_LIKE"/>
    <property type="match status" value="1"/>
</dbReference>
<dbReference type="InterPro" id="IPR001226">
    <property type="entry name" value="Flavodoxin_CS"/>
</dbReference>
<dbReference type="GO" id="GO:0009055">
    <property type="term" value="F:electron transfer activity"/>
    <property type="evidence" value="ECO:0007669"/>
    <property type="project" value="InterPro"/>
</dbReference>
<keyword evidence="3" id="KW-0288">FMN</keyword>
<sequence length="197" mass="20853">MKNKQLAVIYHSAHGHTGHIASHILGGAQSIPGIDARLLKAEELMASPEHLLDYDGFIFGSPTYLGGVTGTFRSFMDSTGRLWKSHALKGKLAAAFTVSSLPAGDKQSTLLSIFVFAMQHGMVWVGNAILPEQHSGVPYEEAANRLGSWSGLMAQAGHSAPADSFAPGDIKTAQMFGKNVAQALLRLAADVEQGVTP</sequence>
<gene>
    <name evidence="6" type="primary">wrbA</name>
    <name evidence="6" type="ORF">GCM10011496_18360</name>
</gene>
<dbReference type="RefSeq" id="WP_188708072.1">
    <property type="nucleotide sequence ID" value="NZ_BMIG01000005.1"/>
</dbReference>
<evidence type="ECO:0000256" key="4">
    <source>
        <dbReference type="ARBA" id="ARBA00029652"/>
    </source>
</evidence>
<dbReference type="GO" id="GO:0003955">
    <property type="term" value="F:NAD(P)H dehydrogenase (quinone) activity"/>
    <property type="evidence" value="ECO:0007669"/>
    <property type="project" value="TreeGrafter"/>
</dbReference>
<dbReference type="Pfam" id="PF03358">
    <property type="entry name" value="FMN_red"/>
    <property type="match status" value="1"/>
</dbReference>
<evidence type="ECO:0000256" key="1">
    <source>
        <dbReference type="ARBA" id="ARBA00001917"/>
    </source>
</evidence>
<reference evidence="6" key="2">
    <citation type="submission" date="2020-09" db="EMBL/GenBank/DDBJ databases">
        <authorList>
            <person name="Sun Q."/>
            <person name="Zhou Y."/>
        </authorList>
    </citation>
    <scope>NUCLEOTIDE SEQUENCE</scope>
    <source>
        <strain evidence="6">CGMCC 1.15322</strain>
    </source>
</reference>
<proteinExistence type="predicted"/>
<keyword evidence="2" id="KW-0285">Flavoprotein</keyword>
<dbReference type="GO" id="GO:0016020">
    <property type="term" value="C:membrane"/>
    <property type="evidence" value="ECO:0007669"/>
    <property type="project" value="TreeGrafter"/>
</dbReference>
<evidence type="ECO:0000313" key="7">
    <source>
        <dbReference type="Proteomes" id="UP000620596"/>
    </source>
</evidence>
<dbReference type="AlphaFoldDB" id="A0A916SF79"/>
<comment type="cofactor">
    <cofactor evidence="1">
        <name>FMN</name>
        <dbReference type="ChEBI" id="CHEBI:58210"/>
    </cofactor>
</comment>
<dbReference type="InterPro" id="IPR008254">
    <property type="entry name" value="Flavodoxin/NO_synth"/>
</dbReference>
<reference evidence="6" key="1">
    <citation type="journal article" date="2014" name="Int. J. Syst. Evol. Microbiol.">
        <title>Complete genome sequence of Corynebacterium casei LMG S-19264T (=DSM 44701T), isolated from a smear-ripened cheese.</title>
        <authorList>
            <consortium name="US DOE Joint Genome Institute (JGI-PGF)"/>
            <person name="Walter F."/>
            <person name="Albersmeier A."/>
            <person name="Kalinowski J."/>
            <person name="Ruckert C."/>
        </authorList>
    </citation>
    <scope>NUCLEOTIDE SEQUENCE</scope>
    <source>
        <strain evidence="6">CGMCC 1.15322</strain>
    </source>
</reference>
<dbReference type="PANTHER" id="PTHR30546">
    <property type="entry name" value="FLAVODOXIN-RELATED PROTEIN WRBA-RELATED"/>
    <property type="match status" value="1"/>
</dbReference>
<accession>A0A916SF79</accession>
<evidence type="ECO:0000259" key="5">
    <source>
        <dbReference type="PROSITE" id="PS50902"/>
    </source>
</evidence>
<feature type="domain" description="Flavodoxin-like" evidence="5">
    <location>
        <begin position="6"/>
        <end position="154"/>
    </location>
</feature>
<dbReference type="Gene3D" id="3.40.50.360">
    <property type="match status" value="1"/>
</dbReference>
<dbReference type="EMBL" id="BMIG01000005">
    <property type="protein sequence ID" value="GGA97606.1"/>
    <property type="molecule type" value="Genomic_DNA"/>
</dbReference>
<evidence type="ECO:0000313" key="6">
    <source>
        <dbReference type="EMBL" id="GGA97606.1"/>
    </source>
</evidence>
<dbReference type="SUPFAM" id="SSF52218">
    <property type="entry name" value="Flavoproteins"/>
    <property type="match status" value="1"/>
</dbReference>
<dbReference type="PROSITE" id="PS00201">
    <property type="entry name" value="FLAVODOXIN"/>
    <property type="match status" value="1"/>
</dbReference>
<dbReference type="Proteomes" id="UP000620596">
    <property type="component" value="Unassembled WGS sequence"/>
</dbReference>
<comment type="caution">
    <text evidence="6">The sequence shown here is derived from an EMBL/GenBank/DDBJ whole genome shotgun (WGS) entry which is preliminary data.</text>
</comment>